<keyword evidence="2" id="KW-1185">Reference proteome</keyword>
<dbReference type="Proteomes" id="UP000827092">
    <property type="component" value="Unassembled WGS sequence"/>
</dbReference>
<protein>
    <submittedName>
        <fullName evidence="1">Uncharacterized protein</fullName>
    </submittedName>
</protein>
<sequence length="74" mass="8407">MCESSKDRKFNRNEEAAMSKHVGRCRGSVSSDMEDTFRSYIASITTALIANYQIGHRAKGRRRRLCQLSLVVIV</sequence>
<proteinExistence type="predicted"/>
<gene>
    <name evidence="1" type="ORF">JTE90_013020</name>
</gene>
<dbReference type="EMBL" id="JAFNEN010000525">
    <property type="protein sequence ID" value="KAG8181244.1"/>
    <property type="molecule type" value="Genomic_DNA"/>
</dbReference>
<reference evidence="1 2" key="1">
    <citation type="journal article" date="2022" name="Nat. Ecol. Evol.">
        <title>A masculinizing supergene underlies an exaggerated male reproductive morph in a spider.</title>
        <authorList>
            <person name="Hendrickx F."/>
            <person name="De Corte Z."/>
            <person name="Sonet G."/>
            <person name="Van Belleghem S.M."/>
            <person name="Kostlbacher S."/>
            <person name="Vangestel C."/>
        </authorList>
    </citation>
    <scope>NUCLEOTIDE SEQUENCE [LARGE SCALE GENOMIC DNA]</scope>
    <source>
        <strain evidence="1">W744_W776</strain>
    </source>
</reference>
<accession>A0AAV6UAI5</accession>
<dbReference type="AlphaFoldDB" id="A0AAV6UAI5"/>
<organism evidence="1 2">
    <name type="scientific">Oedothorax gibbosus</name>
    <dbReference type="NCBI Taxonomy" id="931172"/>
    <lineage>
        <taxon>Eukaryota</taxon>
        <taxon>Metazoa</taxon>
        <taxon>Ecdysozoa</taxon>
        <taxon>Arthropoda</taxon>
        <taxon>Chelicerata</taxon>
        <taxon>Arachnida</taxon>
        <taxon>Araneae</taxon>
        <taxon>Araneomorphae</taxon>
        <taxon>Entelegynae</taxon>
        <taxon>Araneoidea</taxon>
        <taxon>Linyphiidae</taxon>
        <taxon>Erigoninae</taxon>
        <taxon>Oedothorax</taxon>
    </lineage>
</organism>
<evidence type="ECO:0000313" key="2">
    <source>
        <dbReference type="Proteomes" id="UP000827092"/>
    </source>
</evidence>
<evidence type="ECO:0000313" key="1">
    <source>
        <dbReference type="EMBL" id="KAG8181244.1"/>
    </source>
</evidence>
<comment type="caution">
    <text evidence="1">The sequence shown here is derived from an EMBL/GenBank/DDBJ whole genome shotgun (WGS) entry which is preliminary data.</text>
</comment>
<name>A0AAV6UAI5_9ARAC</name>